<protein>
    <submittedName>
        <fullName evidence="4">Formate dehydrogenase accessory protein FdhE</fullName>
    </submittedName>
</protein>
<name>A0A9D8PJQ7_9DELT</name>
<reference evidence="4" key="1">
    <citation type="journal article" date="2021" name="Environ. Microbiol.">
        <title>Genomic characterization of three novel Desulfobacterota classes expand the metabolic and phylogenetic diversity of the phylum.</title>
        <authorList>
            <person name="Murphy C.L."/>
            <person name="Biggerstaff J."/>
            <person name="Eichhorn A."/>
            <person name="Ewing E."/>
            <person name="Shahan R."/>
            <person name="Soriano D."/>
            <person name="Stewart S."/>
            <person name="VanMol K."/>
            <person name="Walker R."/>
            <person name="Walters P."/>
            <person name="Elshahed M.S."/>
            <person name="Youssef N.H."/>
        </authorList>
    </citation>
    <scope>NUCLEOTIDE SEQUENCE</scope>
    <source>
        <strain evidence="4">Zod_Metabat.24</strain>
    </source>
</reference>
<sequence length="282" mass="32316">MNREERRAIEKSKEKHPEIVEVLDLFLKLSELSCDTIPVNGKSISWDKLKEGFPAIDKRTLPKDLGTLFKRFKNIVEILLTRNSDFASAVNALFEREELFRELLEGVLMGQYDFPKDFSHLRPVILFAAGETLLPLINGVKLADPPKKALDSWGKSYCPICGAPPNISAIEGEENRLFLYCGRCSQSWNFPRLVCVHCGEEDQKKLQYFFAKNDEIHRVYVCDSCKHYIKSVDKREKTVVFPQLEDLTTMGLDIVAKKEGYKRESVDFVGLILTDYEVKKGD</sequence>
<dbReference type="InterPro" id="IPR006452">
    <property type="entry name" value="Formate_DH_accessory"/>
</dbReference>
<evidence type="ECO:0000259" key="2">
    <source>
        <dbReference type="Pfam" id="PF24859"/>
    </source>
</evidence>
<dbReference type="GO" id="GO:0008199">
    <property type="term" value="F:ferric iron binding"/>
    <property type="evidence" value="ECO:0007669"/>
    <property type="project" value="TreeGrafter"/>
</dbReference>
<evidence type="ECO:0000313" key="4">
    <source>
        <dbReference type="EMBL" id="MBN1572236.1"/>
    </source>
</evidence>
<dbReference type="Proteomes" id="UP000809273">
    <property type="component" value="Unassembled WGS sequence"/>
</dbReference>
<keyword evidence="1" id="KW-0963">Cytoplasm</keyword>
<dbReference type="InterPro" id="IPR056797">
    <property type="entry name" value="FdhE_central"/>
</dbReference>
<gene>
    <name evidence="4" type="ORF">JW984_03450</name>
</gene>
<dbReference type="GO" id="GO:0051604">
    <property type="term" value="P:protein maturation"/>
    <property type="evidence" value="ECO:0007669"/>
    <property type="project" value="TreeGrafter"/>
</dbReference>
<dbReference type="Gene3D" id="3.90.1670.10">
    <property type="entry name" value="FdhE-like domain"/>
    <property type="match status" value="1"/>
</dbReference>
<dbReference type="InterPro" id="IPR056796">
    <property type="entry name" value="FdhE_C"/>
</dbReference>
<proteinExistence type="predicted"/>
<dbReference type="CDD" id="cd16341">
    <property type="entry name" value="FdhE"/>
    <property type="match status" value="1"/>
</dbReference>
<dbReference type="InterPro" id="IPR024064">
    <property type="entry name" value="FdhE-like_sf"/>
</dbReference>
<dbReference type="Pfam" id="PF24860">
    <property type="entry name" value="FdhE_C"/>
    <property type="match status" value="1"/>
</dbReference>
<dbReference type="SUPFAM" id="SSF144020">
    <property type="entry name" value="FdhE-like"/>
    <property type="match status" value="1"/>
</dbReference>
<dbReference type="Pfam" id="PF24859">
    <property type="entry name" value="FdhE_central"/>
    <property type="match status" value="1"/>
</dbReference>
<reference evidence="4" key="2">
    <citation type="submission" date="2021-01" db="EMBL/GenBank/DDBJ databases">
        <authorList>
            <person name="Hahn C.R."/>
            <person name="Youssef N.H."/>
            <person name="Elshahed M."/>
        </authorList>
    </citation>
    <scope>NUCLEOTIDE SEQUENCE</scope>
    <source>
        <strain evidence="4">Zod_Metabat.24</strain>
    </source>
</reference>
<evidence type="ECO:0000259" key="3">
    <source>
        <dbReference type="Pfam" id="PF24860"/>
    </source>
</evidence>
<evidence type="ECO:0000256" key="1">
    <source>
        <dbReference type="ARBA" id="ARBA00022490"/>
    </source>
</evidence>
<organism evidence="4 5">
    <name type="scientific">Candidatus Zymogenus saltonus</name>
    <dbReference type="NCBI Taxonomy" id="2844893"/>
    <lineage>
        <taxon>Bacteria</taxon>
        <taxon>Deltaproteobacteria</taxon>
        <taxon>Candidatus Zymogenia</taxon>
        <taxon>Candidatus Zymogeniales</taxon>
        <taxon>Candidatus Zymogenaceae</taxon>
        <taxon>Candidatus Zymogenus</taxon>
    </lineage>
</organism>
<evidence type="ECO:0000313" key="5">
    <source>
        <dbReference type="Proteomes" id="UP000809273"/>
    </source>
</evidence>
<dbReference type="EMBL" id="JAFGIX010000017">
    <property type="protein sequence ID" value="MBN1572236.1"/>
    <property type="molecule type" value="Genomic_DNA"/>
</dbReference>
<feature type="domain" description="FdhE central" evidence="2">
    <location>
        <begin position="157"/>
        <end position="192"/>
    </location>
</feature>
<feature type="domain" description="FdhE C-terminal" evidence="3">
    <location>
        <begin position="195"/>
        <end position="267"/>
    </location>
</feature>
<dbReference type="PANTHER" id="PTHR37689:SF1">
    <property type="entry name" value="PROTEIN FDHE"/>
    <property type="match status" value="1"/>
</dbReference>
<dbReference type="PANTHER" id="PTHR37689">
    <property type="entry name" value="PROTEIN FDHE"/>
    <property type="match status" value="1"/>
</dbReference>
<dbReference type="GO" id="GO:0005829">
    <property type="term" value="C:cytosol"/>
    <property type="evidence" value="ECO:0007669"/>
    <property type="project" value="TreeGrafter"/>
</dbReference>
<accession>A0A9D8PJQ7</accession>
<dbReference type="AlphaFoldDB" id="A0A9D8PJQ7"/>
<comment type="caution">
    <text evidence="4">The sequence shown here is derived from an EMBL/GenBank/DDBJ whole genome shotgun (WGS) entry which is preliminary data.</text>
</comment>